<dbReference type="GO" id="GO:0035336">
    <property type="term" value="P:long-chain fatty-acyl-CoA metabolic process"/>
    <property type="evidence" value="ECO:0007669"/>
    <property type="project" value="TreeGrafter"/>
</dbReference>
<reference evidence="2" key="1">
    <citation type="journal article" date="2020" name="mSystems">
        <title>Genome- and Community-Level Interaction Insights into Carbon Utilization and Element Cycling Functions of Hydrothermarchaeota in Hydrothermal Sediment.</title>
        <authorList>
            <person name="Zhou Z."/>
            <person name="Liu Y."/>
            <person name="Xu W."/>
            <person name="Pan J."/>
            <person name="Luo Z.H."/>
            <person name="Li M."/>
        </authorList>
    </citation>
    <scope>NUCLEOTIDE SEQUENCE [LARGE SCALE GENOMIC DNA]</scope>
    <source>
        <strain evidence="2">SpSt-339</strain>
    </source>
</reference>
<name>A0A7C2NVD5_9PLAN</name>
<sequence length="490" mass="53730">MTYYLLTGATGLLGNYLLRDLLLADVPMAVLVRSSRKLSARQRVEGLLSDWEAVLGRTLPRPVVLEGDISQPDLGLDANDQRWVSEYCRGLIHNAASLSFQATSPEGEPYRSNVGGTRNVLEFARAAGIRQFHHVSTAYIAGLRSGRVLESETDVGQELGNDYEKAKLAAELLVRQAEFPEPTTVFRPGIIIGDSRTGFTTTYHGFYAALQLVHMVAGAFARDDTGRVGGHVVHLALDGTETKHLVPVDWVSAAMAHVITHPECHGRTYHLTPQHPVTTRLIRDVLEEAVGFYGAILAGADHQPSYNNEPEALFHEHIKIYNSYWRMDPEFDRANVERFLPHLPCPHVDRALLLKLSRTAIDSGFPTPSKKPVEVPFDAQRWMQPWLDLGASLSGQQPRNRLLGLDVHGTGGGQWQLIVQNGQVVGAETGIHAERASVCRTDVTTLASLAQGRQSWQTALANGAAVLEGNGLADNEYAALLDQLHDVTVS</sequence>
<dbReference type="InterPro" id="IPR013120">
    <property type="entry name" value="FAR_NAD-bd"/>
</dbReference>
<dbReference type="EMBL" id="DSOK01000063">
    <property type="protein sequence ID" value="HEN14231.1"/>
    <property type="molecule type" value="Genomic_DNA"/>
</dbReference>
<evidence type="ECO:0000313" key="2">
    <source>
        <dbReference type="EMBL" id="HEN14231.1"/>
    </source>
</evidence>
<dbReference type="SUPFAM" id="SSF51735">
    <property type="entry name" value="NAD(P)-binding Rossmann-fold domains"/>
    <property type="match status" value="1"/>
</dbReference>
<dbReference type="SUPFAM" id="SSF55718">
    <property type="entry name" value="SCP-like"/>
    <property type="match status" value="1"/>
</dbReference>
<dbReference type="InterPro" id="IPR036291">
    <property type="entry name" value="NAD(P)-bd_dom_sf"/>
</dbReference>
<organism evidence="2">
    <name type="scientific">Schlesneria paludicola</name>
    <dbReference type="NCBI Taxonomy" id="360056"/>
    <lineage>
        <taxon>Bacteria</taxon>
        <taxon>Pseudomonadati</taxon>
        <taxon>Planctomycetota</taxon>
        <taxon>Planctomycetia</taxon>
        <taxon>Planctomycetales</taxon>
        <taxon>Planctomycetaceae</taxon>
        <taxon>Schlesneria</taxon>
    </lineage>
</organism>
<dbReference type="PANTHER" id="PTHR11011:SF45">
    <property type="entry name" value="FATTY ACYL-COA REDUCTASE CG8306-RELATED"/>
    <property type="match status" value="1"/>
</dbReference>
<proteinExistence type="predicted"/>
<dbReference type="InterPro" id="IPR036527">
    <property type="entry name" value="SCP2_sterol-bd_dom_sf"/>
</dbReference>
<comment type="caution">
    <text evidence="2">The sequence shown here is derived from an EMBL/GenBank/DDBJ whole genome shotgun (WGS) entry which is preliminary data.</text>
</comment>
<dbReference type="CDD" id="cd05263">
    <property type="entry name" value="MupV_like_SDR_e"/>
    <property type="match status" value="1"/>
</dbReference>
<evidence type="ECO:0000259" key="1">
    <source>
        <dbReference type="Pfam" id="PF07993"/>
    </source>
</evidence>
<feature type="domain" description="Thioester reductase (TE)" evidence="1">
    <location>
        <begin position="6"/>
        <end position="255"/>
    </location>
</feature>
<dbReference type="InterPro" id="IPR026055">
    <property type="entry name" value="FAR"/>
</dbReference>
<accession>A0A7C2NVD5</accession>
<dbReference type="PANTHER" id="PTHR11011">
    <property type="entry name" value="MALE STERILITY PROTEIN 2-RELATED"/>
    <property type="match status" value="1"/>
</dbReference>
<gene>
    <name evidence="2" type="ORF">ENQ76_02015</name>
</gene>
<dbReference type="GO" id="GO:0080019">
    <property type="term" value="F:alcohol-forming very long-chain fatty acyl-CoA reductase activity"/>
    <property type="evidence" value="ECO:0007669"/>
    <property type="project" value="InterPro"/>
</dbReference>
<dbReference type="Gene3D" id="3.40.50.720">
    <property type="entry name" value="NAD(P)-binding Rossmann-like Domain"/>
    <property type="match status" value="1"/>
</dbReference>
<protein>
    <submittedName>
        <fullName evidence="2">NAD-dependent epimerase/dehydratase family protein</fullName>
    </submittedName>
</protein>
<dbReference type="Pfam" id="PF07993">
    <property type="entry name" value="NAD_binding_4"/>
    <property type="match status" value="1"/>
</dbReference>
<dbReference type="AlphaFoldDB" id="A0A7C2NVD5"/>